<reference evidence="4" key="1">
    <citation type="submission" date="2010-02" db="EMBL/GenBank/DDBJ databases">
        <title>The Genome Sequence of Prevotella oris strain C735.</title>
        <authorList>
            <consortium name="The Broad Institute Genome Sequencing Platform"/>
            <person name="Ward D."/>
            <person name="Feldgarden M."/>
            <person name="Earl A."/>
            <person name="Young S.K."/>
            <person name="Zeng Q."/>
            <person name="Koehrsen M."/>
            <person name="Alvarado L."/>
            <person name="Berlin A."/>
            <person name="Bochicchio J."/>
            <person name="Borenstein D."/>
            <person name="Chapman S.B."/>
            <person name="Chen Z."/>
            <person name="Engels R."/>
            <person name="Freedman E."/>
            <person name="Gellesch M."/>
            <person name="Goldberg J."/>
            <person name="Griggs A."/>
            <person name="Gujja S."/>
            <person name="Heilman E."/>
            <person name="Heiman D."/>
            <person name="Hepburn T."/>
            <person name="Howarth C."/>
            <person name="Jen D."/>
            <person name="Larson L."/>
            <person name="Mehta T."/>
            <person name="Park D."/>
            <person name="Pearson M."/>
            <person name="Roberts A."/>
            <person name="Saif S."/>
            <person name="Shea T."/>
            <person name="Shenoy N."/>
            <person name="Sisk P."/>
            <person name="Stolte C."/>
            <person name="Sykes S."/>
            <person name="Thomson T."/>
            <person name="Walk T."/>
            <person name="White J."/>
            <person name="Yandava C."/>
            <person name="Sibley C.D."/>
            <person name="Field T.R."/>
            <person name="Grinwis M."/>
            <person name="Eshaghurshan C.S."/>
            <person name="Surette M.G."/>
            <person name="Haas B."/>
            <person name="Nusbaum C."/>
            <person name="Birren B."/>
        </authorList>
    </citation>
    <scope>NUCLEOTIDE SEQUENCE [LARGE SCALE GENOMIC DNA]</scope>
    <source>
        <strain evidence="4">C505</strain>
    </source>
</reference>
<evidence type="ECO:0000313" key="3">
    <source>
        <dbReference type="EMBL" id="EGE39160.1"/>
    </source>
</evidence>
<organism evidence="3 4">
    <name type="scientific">Actinomyces viscosus C505</name>
    <dbReference type="NCBI Taxonomy" id="562973"/>
    <lineage>
        <taxon>Bacteria</taxon>
        <taxon>Bacillati</taxon>
        <taxon>Actinomycetota</taxon>
        <taxon>Actinomycetes</taxon>
        <taxon>Actinomycetales</taxon>
        <taxon>Actinomycetaceae</taxon>
        <taxon>Actinomyces</taxon>
    </lineage>
</organism>
<dbReference type="eggNOG" id="COG0510">
    <property type="taxonomic scope" value="Bacteria"/>
</dbReference>
<accession>F2UVQ7</accession>
<dbReference type="EMBL" id="ACRE02000021">
    <property type="protein sequence ID" value="EGE39160.1"/>
    <property type="molecule type" value="Genomic_DNA"/>
</dbReference>
<gene>
    <name evidence="3" type="ORF">HMPREF0059_00508</name>
</gene>
<reference evidence="3 4" key="2">
    <citation type="submission" date="2011-10" db="EMBL/GenBank/DDBJ databases">
        <title>The Genome Sequence of Actinomyces viscosus C505.</title>
        <authorList>
            <consortium name="The Broad Institute Genome Sequencing Platform"/>
            <consortium name="The Broad Institute Genome Sequencing Center for Infectious Disease"/>
            <person name="Earl A."/>
            <person name="Ward D."/>
            <person name="Feldgarden M."/>
            <person name="Gevers D."/>
            <person name="Sibley C.D."/>
            <person name="Field T.R."/>
            <person name="Grinwis M."/>
            <person name="Eshaghurshan C.S."/>
            <person name="Surette M.G."/>
            <person name="Young S.K."/>
            <person name="Zeng Q."/>
            <person name="Gargeya S."/>
            <person name="Fitzgerald M."/>
            <person name="Haas B."/>
            <person name="Abouelleil A."/>
            <person name="Alvarado L."/>
            <person name="Arachchi H.M."/>
            <person name="Berlin A."/>
            <person name="Brown A."/>
            <person name="Chapman S.B."/>
            <person name="Chen Z."/>
            <person name="Dunbar C."/>
            <person name="Freedman E."/>
            <person name="Gearin G."/>
            <person name="Goldberg J."/>
            <person name="Griggs A."/>
            <person name="Gujja S."/>
            <person name="Heiman D."/>
            <person name="Howarth C."/>
            <person name="Larson L."/>
            <person name="Lui A."/>
            <person name="MacDonald P.J.P."/>
            <person name="Montmayeur A."/>
            <person name="Murphy C."/>
            <person name="Neiman D."/>
            <person name="Pearson M."/>
            <person name="Priest M."/>
            <person name="Roberts A."/>
            <person name="Saif S."/>
            <person name="Shea T."/>
            <person name="Shenoy N."/>
            <person name="Sisk P."/>
            <person name="Stolte C."/>
            <person name="Sykes S."/>
            <person name="Wortman J."/>
            <person name="Nusbaum C."/>
            <person name="Birren B."/>
        </authorList>
    </citation>
    <scope>NUCLEOTIDE SEQUENCE [LARGE SCALE GENOMIC DNA]</scope>
    <source>
        <strain evidence="3 4">C505</strain>
    </source>
</reference>
<dbReference type="SUPFAM" id="SSF56112">
    <property type="entry name" value="Protein kinase-like (PK-like)"/>
    <property type="match status" value="1"/>
</dbReference>
<dbReference type="Proteomes" id="UP000004668">
    <property type="component" value="Unassembled WGS sequence"/>
</dbReference>
<feature type="region of interest" description="Disordered" evidence="1">
    <location>
        <begin position="1"/>
        <end position="62"/>
    </location>
</feature>
<feature type="domain" description="Aminoglycoside phosphotransferase" evidence="2">
    <location>
        <begin position="83"/>
        <end position="293"/>
    </location>
</feature>
<dbReference type="HOGENOM" id="CLU_822918_0_0_11"/>
<feature type="compositionally biased region" description="Basic residues" evidence="1">
    <location>
        <begin position="11"/>
        <end position="38"/>
    </location>
</feature>
<protein>
    <recommendedName>
        <fullName evidence="2">Aminoglycoside phosphotransferase domain-containing protein</fullName>
    </recommendedName>
</protein>
<sequence>MAGDYPPRLRPLARGRPPPRHRPSHRHRGRPGHRRPRPRGWNPMTVDRGVDTPPPTGTDDDIAPRIRAAADAGELRGVTTGPVERLGTGESYTAWRVGSGEQARVLRLPRRPPHDLPRSMQAEFEVLRRVPPELGTSAVVLEPGSDNPLGTPYMVTTHVPGRALRTADWNRRLATALAHQIARLHEALATATATAPSAAFVPSADEQGEELVTWWGEHHPQTLTDPRVRPLLPAWRRELDRLAPAFEAVPIHPIIHGDVVAPNVILGPDGLPRLIDFEWSGPGDTAKDLALIGGRVTGGPWYLPMTPDDVTAFVTEYSRYSRRSRLAQDTGAADPQRLLERRDAYELLDRLGNLLYCLSRPGESRYGRWADELARSLTARLGG</sequence>
<dbReference type="InterPro" id="IPR011009">
    <property type="entry name" value="Kinase-like_dom_sf"/>
</dbReference>
<dbReference type="Gene3D" id="3.90.1200.10">
    <property type="match status" value="1"/>
</dbReference>
<name>F2UVQ7_ACTVI</name>
<evidence type="ECO:0000259" key="2">
    <source>
        <dbReference type="Pfam" id="PF01636"/>
    </source>
</evidence>
<evidence type="ECO:0000256" key="1">
    <source>
        <dbReference type="SAM" id="MobiDB-lite"/>
    </source>
</evidence>
<evidence type="ECO:0000313" key="4">
    <source>
        <dbReference type="Proteomes" id="UP000004668"/>
    </source>
</evidence>
<proteinExistence type="predicted"/>
<dbReference type="InterPro" id="IPR002575">
    <property type="entry name" value="Aminoglycoside_PTrfase"/>
</dbReference>
<dbReference type="Pfam" id="PF01636">
    <property type="entry name" value="APH"/>
    <property type="match status" value="1"/>
</dbReference>
<dbReference type="AlphaFoldDB" id="F2UVQ7"/>
<comment type="caution">
    <text evidence="3">The sequence shown here is derived from an EMBL/GenBank/DDBJ whole genome shotgun (WGS) entry which is preliminary data.</text>
</comment>